<keyword evidence="3" id="KW-1133">Transmembrane helix</keyword>
<dbReference type="InterPro" id="IPR020846">
    <property type="entry name" value="MFS_dom"/>
</dbReference>
<dbReference type="InterPro" id="IPR050327">
    <property type="entry name" value="Proton-linked_MCT"/>
</dbReference>
<evidence type="ECO:0000256" key="3">
    <source>
        <dbReference type="SAM" id="Phobius"/>
    </source>
</evidence>
<evidence type="ECO:0000259" key="4">
    <source>
        <dbReference type="PROSITE" id="PS50850"/>
    </source>
</evidence>
<dbReference type="PANTHER" id="PTHR11360">
    <property type="entry name" value="MONOCARBOXYLATE TRANSPORTER"/>
    <property type="match status" value="1"/>
</dbReference>
<dbReference type="PANTHER" id="PTHR11360:SF284">
    <property type="entry name" value="EG:103B4.3 PROTEIN-RELATED"/>
    <property type="match status" value="1"/>
</dbReference>
<dbReference type="AlphaFoldDB" id="A0A8H7PHI7"/>
<feature type="transmembrane region" description="Helical" evidence="3">
    <location>
        <begin position="122"/>
        <end position="142"/>
    </location>
</feature>
<feature type="transmembrane region" description="Helical" evidence="3">
    <location>
        <begin position="391"/>
        <end position="415"/>
    </location>
</feature>
<dbReference type="OrthoDB" id="2213137at2759"/>
<dbReference type="Pfam" id="PF07690">
    <property type="entry name" value="MFS_1"/>
    <property type="match status" value="1"/>
</dbReference>
<dbReference type="Proteomes" id="UP000654370">
    <property type="component" value="Unassembled WGS sequence"/>
</dbReference>
<comment type="subcellular location">
    <subcellularLocation>
        <location evidence="1">Membrane</location>
        <topology evidence="1">Multi-pass membrane protein</topology>
    </subcellularLocation>
</comment>
<reference evidence="5" key="1">
    <citation type="submission" date="2020-12" db="EMBL/GenBank/DDBJ databases">
        <title>Metabolic potential, ecology and presence of endohyphal bacteria is reflected in genomic diversity of Mucoromycotina.</title>
        <authorList>
            <person name="Muszewska A."/>
            <person name="Okrasinska A."/>
            <person name="Steczkiewicz K."/>
            <person name="Drgas O."/>
            <person name="Orlowska M."/>
            <person name="Perlinska-Lenart U."/>
            <person name="Aleksandrzak-Piekarczyk T."/>
            <person name="Szatraj K."/>
            <person name="Zielenkiewicz U."/>
            <person name="Pilsyk S."/>
            <person name="Malc E."/>
            <person name="Mieczkowski P."/>
            <person name="Kruszewska J.S."/>
            <person name="Biernat P."/>
            <person name="Pawlowska J."/>
        </authorList>
    </citation>
    <scope>NUCLEOTIDE SEQUENCE</scope>
    <source>
        <strain evidence="5">WA0000067209</strain>
    </source>
</reference>
<proteinExistence type="inferred from homology"/>
<dbReference type="InterPro" id="IPR036259">
    <property type="entry name" value="MFS_trans_sf"/>
</dbReference>
<evidence type="ECO:0000256" key="2">
    <source>
        <dbReference type="ARBA" id="ARBA00006727"/>
    </source>
</evidence>
<feature type="transmembrane region" description="Helical" evidence="3">
    <location>
        <begin position="328"/>
        <end position="351"/>
    </location>
</feature>
<gene>
    <name evidence="5" type="ORF">INT43_005220</name>
</gene>
<accession>A0A8H7PHI7</accession>
<feature type="transmembrane region" description="Helical" evidence="3">
    <location>
        <begin position="68"/>
        <end position="90"/>
    </location>
</feature>
<feature type="transmembrane region" description="Helical" evidence="3">
    <location>
        <begin position="154"/>
        <end position="173"/>
    </location>
</feature>
<dbReference type="GO" id="GO:0016020">
    <property type="term" value="C:membrane"/>
    <property type="evidence" value="ECO:0007669"/>
    <property type="project" value="UniProtKB-SubCell"/>
</dbReference>
<dbReference type="SUPFAM" id="SSF103473">
    <property type="entry name" value="MFS general substrate transporter"/>
    <property type="match status" value="1"/>
</dbReference>
<dbReference type="PROSITE" id="PS50850">
    <property type="entry name" value="MFS"/>
    <property type="match status" value="1"/>
</dbReference>
<comment type="caution">
    <text evidence="5">The sequence shown here is derived from an EMBL/GenBank/DDBJ whole genome shotgun (WGS) entry which is preliminary data.</text>
</comment>
<dbReference type="EMBL" id="JAEPQZ010000014">
    <property type="protein sequence ID" value="KAG2173800.1"/>
    <property type="molecule type" value="Genomic_DNA"/>
</dbReference>
<feature type="transmembrane region" description="Helical" evidence="3">
    <location>
        <begin position="363"/>
        <end position="385"/>
    </location>
</feature>
<keyword evidence="3" id="KW-0812">Transmembrane</keyword>
<feature type="domain" description="Major facilitator superfamily (MFS) profile" evidence="4">
    <location>
        <begin position="236"/>
        <end position="424"/>
    </location>
</feature>
<feature type="transmembrane region" description="Helical" evidence="3">
    <location>
        <begin position="232"/>
        <end position="253"/>
    </location>
</feature>
<organism evidence="5 6">
    <name type="scientific">Mortierella isabellina</name>
    <name type="common">Filamentous fungus</name>
    <name type="synonym">Umbelopsis isabellina</name>
    <dbReference type="NCBI Taxonomy" id="91625"/>
    <lineage>
        <taxon>Eukaryota</taxon>
        <taxon>Fungi</taxon>
        <taxon>Fungi incertae sedis</taxon>
        <taxon>Mucoromycota</taxon>
        <taxon>Mucoromycotina</taxon>
        <taxon>Umbelopsidomycetes</taxon>
        <taxon>Umbelopsidales</taxon>
        <taxon>Umbelopsidaceae</taxon>
        <taxon>Umbelopsis</taxon>
    </lineage>
</organism>
<evidence type="ECO:0000313" key="6">
    <source>
        <dbReference type="Proteomes" id="UP000654370"/>
    </source>
</evidence>
<evidence type="ECO:0000256" key="1">
    <source>
        <dbReference type="ARBA" id="ARBA00004141"/>
    </source>
</evidence>
<keyword evidence="3" id="KW-0472">Membrane</keyword>
<dbReference type="InterPro" id="IPR011701">
    <property type="entry name" value="MFS"/>
</dbReference>
<protein>
    <recommendedName>
        <fullName evidence="4">Major facilitator superfamily (MFS) profile domain-containing protein</fullName>
    </recommendedName>
</protein>
<feature type="transmembrane region" description="Helical" evidence="3">
    <location>
        <begin position="193"/>
        <end position="211"/>
    </location>
</feature>
<name>A0A8H7PHI7_MORIS</name>
<sequence>MSLDRSTTVQSQRSITYDMSIIDESITAPPVEELLEKGVDPDDEYEGIRNRGWVYISEAFPGSNALQISFIGSMQSGLINLLGLFLPLVIQLAGYRGTMLIGTILAPLGLIAASFTTELWQLYLTQGLMFGIGGALGYQPAMMIPAQYLRRNRSLAAGICICGSGVGGLALNPVSPYKMKVSFISNYGFRASLRYHGIIGLGVMLIGNLLTKPKYSMPKTKLRNFKFFDTSLLTLPMSLLLLFSFLVPFGYLVPFYMIPMYAVSIGLTAEQGALILAIGSGVNAISRVVFGTMADKWLGRINVMFALTLLSGLSTMLIWPFAKSYACLLVYFLIYSASAGVFQSVLPAITTDLCGVDHIAHGMTMYFLAAGPGFLLGTPIAGLIFDSSNYLTVIEISASLTVLASLAALALRVVIGGWKPFTKV</sequence>
<keyword evidence="6" id="KW-1185">Reference proteome</keyword>
<comment type="similarity">
    <text evidence="2">Belongs to the major facilitator superfamily. Monocarboxylate porter (TC 2.A.1.13) family.</text>
</comment>
<dbReference type="Gene3D" id="1.20.1250.20">
    <property type="entry name" value="MFS general substrate transporter like domains"/>
    <property type="match status" value="2"/>
</dbReference>
<dbReference type="GO" id="GO:0022857">
    <property type="term" value="F:transmembrane transporter activity"/>
    <property type="evidence" value="ECO:0007669"/>
    <property type="project" value="InterPro"/>
</dbReference>
<feature type="transmembrane region" description="Helical" evidence="3">
    <location>
        <begin position="302"/>
        <end position="322"/>
    </location>
</feature>
<evidence type="ECO:0000313" key="5">
    <source>
        <dbReference type="EMBL" id="KAG2173800.1"/>
    </source>
</evidence>
<feature type="transmembrane region" description="Helical" evidence="3">
    <location>
        <begin position="273"/>
        <end position="290"/>
    </location>
</feature>